<name>A0A1G1W532_9BACT</name>
<accession>A0A1G1W532</accession>
<reference evidence="1 2" key="1">
    <citation type="journal article" date="2016" name="Nat. Commun.">
        <title>Thousands of microbial genomes shed light on interconnected biogeochemical processes in an aquifer system.</title>
        <authorList>
            <person name="Anantharaman K."/>
            <person name="Brown C.T."/>
            <person name="Hug L.A."/>
            <person name="Sharon I."/>
            <person name="Castelle C.J."/>
            <person name="Probst A.J."/>
            <person name="Thomas B.C."/>
            <person name="Singh A."/>
            <person name="Wilkins M.J."/>
            <person name="Karaoz U."/>
            <person name="Brodie E.L."/>
            <person name="Williams K.H."/>
            <person name="Hubbard S.S."/>
            <person name="Banfield J.F."/>
        </authorList>
    </citation>
    <scope>NUCLEOTIDE SEQUENCE [LARGE SCALE GENOMIC DNA]</scope>
</reference>
<gene>
    <name evidence="1" type="ORF">A2113_01790</name>
</gene>
<proteinExistence type="predicted"/>
<comment type="caution">
    <text evidence="1">The sequence shown here is derived from an EMBL/GenBank/DDBJ whole genome shotgun (WGS) entry which is preliminary data.</text>
</comment>
<protein>
    <submittedName>
        <fullName evidence="1">Uncharacterized protein</fullName>
    </submittedName>
</protein>
<dbReference type="EMBL" id="MHCN01000006">
    <property type="protein sequence ID" value="OGY22487.1"/>
    <property type="molecule type" value="Genomic_DNA"/>
</dbReference>
<organism evidence="1 2">
    <name type="scientific">Candidatus Woykebacteria bacterium GWA1_44_8</name>
    <dbReference type="NCBI Taxonomy" id="1802591"/>
    <lineage>
        <taxon>Bacteria</taxon>
        <taxon>Candidatus Woykeibacteriota</taxon>
    </lineage>
</organism>
<dbReference type="AlphaFoldDB" id="A0A1G1W532"/>
<dbReference type="Proteomes" id="UP000176299">
    <property type="component" value="Unassembled WGS sequence"/>
</dbReference>
<evidence type="ECO:0000313" key="1">
    <source>
        <dbReference type="EMBL" id="OGY22487.1"/>
    </source>
</evidence>
<sequence length="212" mass="24528">MIKFRALTPEEVRWVEHEALEKFSGEGEKHLPTREARVAHSKVGKKYESLTPPWTKSWMGRYLLPFRNKKSGKNRVERSEEIKGEEEKQSRVLGRFRSMFPFMLFPDELIVEEKRVIWRNWMGPGYTRVISIMATDISNVQASHGPFFGHLHVGSLVGGPEILIERLSRKDCVRARALVEGIILAARERAEVKKGKVEKEKEDLSRLGEVKF</sequence>
<dbReference type="STRING" id="1802591.A2113_01790"/>
<evidence type="ECO:0000313" key="2">
    <source>
        <dbReference type="Proteomes" id="UP000176299"/>
    </source>
</evidence>